<sequence length="437" mass="49231">MSEFARRQFLGAATLLGASTAVPAVADAAPDGRSRRVRFGLNYTPSKNWWYCWSDWDARSIRADLADIRALGMDHIRIMALWPELQPNATFVRPEMVDRVRELLDLAGERRLDVEVTVLNGAVSGFLFVPPWLINNGTGKVTNFFTDPDTLAATQRLFTALGKGIGRHPRFLGFDLSNEIYWFAQPFGIDVAPAVGDGWLRTMFADAEAAAPGRLHVAGIDHFPWLNDDYFSRDALGTTGSVSANHTWAGWVDIFTTYGPMSTPSLHYSEYFIELIKAFHTDPHRQVWIEETGISSVWMDPKLIPQWTEQSIRNMVSCEDLWGVTWWCSHEVNRGLTGFNQLEYDLGVYTNDRRLKPIGATIADLIREYDHNPPKAIHRSSALVLPDGMVPSIPFFEPFMRLIDKGVRPAVVKASRSTDKAYLEARGIDKLIQLDEV</sequence>
<dbReference type="SUPFAM" id="SSF51445">
    <property type="entry name" value="(Trans)glycosidases"/>
    <property type="match status" value="1"/>
</dbReference>
<dbReference type="EMBL" id="QUNO01000024">
    <property type="protein sequence ID" value="REH29618.1"/>
    <property type="molecule type" value="Genomic_DNA"/>
</dbReference>
<evidence type="ECO:0000313" key="1">
    <source>
        <dbReference type="EMBL" id="REH29618.1"/>
    </source>
</evidence>
<dbReference type="RefSeq" id="WP_116181167.1">
    <property type="nucleotide sequence ID" value="NZ_CP144375.1"/>
</dbReference>
<name>A0A3E0GXE7_9PSEU</name>
<dbReference type="InterPro" id="IPR006311">
    <property type="entry name" value="TAT_signal"/>
</dbReference>
<comment type="caution">
    <text evidence="1">The sequence shown here is derived from an EMBL/GenBank/DDBJ whole genome shotgun (WGS) entry which is preliminary data.</text>
</comment>
<dbReference type="OrthoDB" id="110211at2"/>
<protein>
    <recommendedName>
        <fullName evidence="3">Cellulase (Glycosyl hydrolase family 5)</fullName>
    </recommendedName>
</protein>
<organism evidence="1 2">
    <name type="scientific">Kutzneria buriramensis</name>
    <dbReference type="NCBI Taxonomy" id="1045776"/>
    <lineage>
        <taxon>Bacteria</taxon>
        <taxon>Bacillati</taxon>
        <taxon>Actinomycetota</taxon>
        <taxon>Actinomycetes</taxon>
        <taxon>Pseudonocardiales</taxon>
        <taxon>Pseudonocardiaceae</taxon>
        <taxon>Kutzneria</taxon>
    </lineage>
</organism>
<dbReference type="Proteomes" id="UP000256269">
    <property type="component" value="Unassembled WGS sequence"/>
</dbReference>
<evidence type="ECO:0000313" key="2">
    <source>
        <dbReference type="Proteomes" id="UP000256269"/>
    </source>
</evidence>
<accession>A0A3E0GXE7</accession>
<gene>
    <name evidence="1" type="ORF">BCF44_12445</name>
</gene>
<reference evidence="1 2" key="1">
    <citation type="submission" date="2018-08" db="EMBL/GenBank/DDBJ databases">
        <title>Genomic Encyclopedia of Archaeal and Bacterial Type Strains, Phase II (KMG-II): from individual species to whole genera.</title>
        <authorList>
            <person name="Goeker M."/>
        </authorList>
    </citation>
    <scope>NUCLEOTIDE SEQUENCE [LARGE SCALE GENOMIC DNA]</scope>
    <source>
        <strain evidence="1 2">DSM 45791</strain>
    </source>
</reference>
<dbReference type="Gene3D" id="3.20.20.80">
    <property type="entry name" value="Glycosidases"/>
    <property type="match status" value="1"/>
</dbReference>
<dbReference type="AlphaFoldDB" id="A0A3E0GXE7"/>
<evidence type="ECO:0008006" key="3">
    <source>
        <dbReference type="Google" id="ProtNLM"/>
    </source>
</evidence>
<keyword evidence="2" id="KW-1185">Reference proteome</keyword>
<dbReference type="PROSITE" id="PS51318">
    <property type="entry name" value="TAT"/>
    <property type="match status" value="1"/>
</dbReference>
<dbReference type="InterPro" id="IPR017853">
    <property type="entry name" value="GH"/>
</dbReference>
<proteinExistence type="predicted"/>